<accession>C8X8Q1</accession>
<dbReference type="STRING" id="479431.Namu_2760"/>
<keyword evidence="1" id="KW-0472">Membrane</keyword>
<name>C8X8Q1_NAKMY</name>
<dbReference type="AlphaFoldDB" id="C8X8Q1"/>
<evidence type="ECO:0008006" key="4">
    <source>
        <dbReference type="Google" id="ProtNLM"/>
    </source>
</evidence>
<keyword evidence="1" id="KW-1133">Transmembrane helix</keyword>
<dbReference type="PANTHER" id="PTHR35007">
    <property type="entry name" value="INTEGRAL MEMBRANE PROTEIN-RELATED"/>
    <property type="match status" value="1"/>
</dbReference>
<proteinExistence type="predicted"/>
<dbReference type="EMBL" id="CP001737">
    <property type="protein sequence ID" value="ACV79106.1"/>
    <property type="molecule type" value="Genomic_DNA"/>
</dbReference>
<evidence type="ECO:0000313" key="2">
    <source>
        <dbReference type="EMBL" id="ACV79106.1"/>
    </source>
</evidence>
<evidence type="ECO:0000313" key="3">
    <source>
        <dbReference type="Proteomes" id="UP000002218"/>
    </source>
</evidence>
<reference evidence="3" key="1">
    <citation type="submission" date="2009-09" db="EMBL/GenBank/DDBJ databases">
        <title>The complete genome of Nakamurella multipartita DSM 44233.</title>
        <authorList>
            <consortium name="US DOE Joint Genome Institute (JGI-PGF)"/>
            <person name="Lucas S."/>
            <person name="Copeland A."/>
            <person name="Lapidus A."/>
            <person name="Glavina del Rio T."/>
            <person name="Dalin E."/>
            <person name="Tice H."/>
            <person name="Bruce D."/>
            <person name="Goodwin L."/>
            <person name="Pitluck S."/>
            <person name="Kyrpides N."/>
            <person name="Mavromatis K."/>
            <person name="Ivanova N."/>
            <person name="Ovchinnikova G."/>
            <person name="Sims D."/>
            <person name="Meincke L."/>
            <person name="Brettin T."/>
            <person name="Detter J.C."/>
            <person name="Han C."/>
            <person name="Larimer F."/>
            <person name="Land M."/>
            <person name="Hauser L."/>
            <person name="Markowitz V."/>
            <person name="Cheng J.-F."/>
            <person name="Hugenholtz P."/>
            <person name="Woyke T."/>
            <person name="Wu D."/>
            <person name="Klenk H.-P."/>
            <person name="Eisen J.A."/>
        </authorList>
    </citation>
    <scope>NUCLEOTIDE SEQUENCE [LARGE SCALE GENOMIC DNA]</scope>
    <source>
        <strain evidence="3">ATCC 700099 / DSM 44233 / CIP 104796 / JCM 9543 / NBRC 105858 / Y-104</strain>
    </source>
</reference>
<keyword evidence="1" id="KW-0812">Transmembrane</keyword>
<feature type="transmembrane region" description="Helical" evidence="1">
    <location>
        <begin position="284"/>
        <end position="303"/>
    </location>
</feature>
<evidence type="ECO:0000256" key="1">
    <source>
        <dbReference type="SAM" id="Phobius"/>
    </source>
</evidence>
<dbReference type="PANTHER" id="PTHR35007:SF1">
    <property type="entry name" value="PILUS ASSEMBLY PROTEIN"/>
    <property type="match status" value="1"/>
</dbReference>
<feature type="transmembrane region" description="Helical" evidence="1">
    <location>
        <begin position="102"/>
        <end position="123"/>
    </location>
</feature>
<dbReference type="eggNOG" id="COG2064">
    <property type="taxonomic scope" value="Bacteria"/>
</dbReference>
<dbReference type="HOGENOM" id="CLU_079642_0_0_11"/>
<dbReference type="KEGG" id="nml:Namu_2760"/>
<feature type="transmembrane region" description="Helical" evidence="1">
    <location>
        <begin position="6"/>
        <end position="24"/>
    </location>
</feature>
<gene>
    <name evidence="2" type="ordered locus">Namu_2760</name>
</gene>
<organism evidence="2 3">
    <name type="scientific">Nakamurella multipartita (strain ATCC 700099 / DSM 44233 / CIP 104796 / JCM 9543 / NBRC 105858 / Y-104)</name>
    <name type="common">Microsphaera multipartita</name>
    <dbReference type="NCBI Taxonomy" id="479431"/>
    <lineage>
        <taxon>Bacteria</taxon>
        <taxon>Bacillati</taxon>
        <taxon>Actinomycetota</taxon>
        <taxon>Actinomycetes</taxon>
        <taxon>Nakamurellales</taxon>
        <taxon>Nakamurellaceae</taxon>
        <taxon>Nakamurella</taxon>
    </lineage>
</organism>
<dbReference type="OrthoDB" id="5243064at2"/>
<dbReference type="Proteomes" id="UP000002218">
    <property type="component" value="Chromosome"/>
</dbReference>
<dbReference type="RefSeq" id="WP_015747985.1">
    <property type="nucleotide sequence ID" value="NC_013235.1"/>
</dbReference>
<keyword evidence="3" id="KW-1185">Reference proteome</keyword>
<reference evidence="2 3" key="2">
    <citation type="journal article" date="2010" name="Stand. Genomic Sci.">
        <title>Complete genome sequence of Nakamurella multipartita type strain (Y-104).</title>
        <authorList>
            <person name="Tice H."/>
            <person name="Mayilraj S."/>
            <person name="Sims D."/>
            <person name="Lapidus A."/>
            <person name="Nolan M."/>
            <person name="Lucas S."/>
            <person name="Glavina Del Rio T."/>
            <person name="Copeland A."/>
            <person name="Cheng J.F."/>
            <person name="Meincke L."/>
            <person name="Bruce D."/>
            <person name="Goodwin L."/>
            <person name="Pitluck S."/>
            <person name="Ivanova N."/>
            <person name="Mavromatis K."/>
            <person name="Ovchinnikova G."/>
            <person name="Pati A."/>
            <person name="Chen A."/>
            <person name="Palaniappan K."/>
            <person name="Land M."/>
            <person name="Hauser L."/>
            <person name="Chang Y.J."/>
            <person name="Jeffries C.D."/>
            <person name="Detter J.C."/>
            <person name="Brettin T."/>
            <person name="Rohde M."/>
            <person name="Goker M."/>
            <person name="Bristow J."/>
            <person name="Eisen J.A."/>
            <person name="Markowitz V."/>
            <person name="Hugenholtz P."/>
            <person name="Kyrpides N.C."/>
            <person name="Klenk H.P."/>
            <person name="Chen F."/>
        </authorList>
    </citation>
    <scope>NUCLEOTIDE SEQUENCE [LARGE SCALE GENOMIC DNA]</scope>
    <source>
        <strain evidence="3">ATCC 700099 / DSM 44233 / CIP 104796 / JCM 9543 / NBRC 105858 / Y-104</strain>
    </source>
</reference>
<feature type="transmembrane region" description="Helical" evidence="1">
    <location>
        <begin position="129"/>
        <end position="149"/>
    </location>
</feature>
<dbReference type="InParanoid" id="C8X8Q1"/>
<sequence precursor="true">MITAMLVGAVMGASLFVLLLRLAAPRTAPVVELALLDARHAVSADVEPVAFDRLAGGWDSLAGRVGEWFALRSDRLGVGYAALRQDLAITAGSLPVVLGRKLILAVAGPVLGVGLTVVASGWAGFHIPAGSMVAAAIACAAIGFFIPDLRIRREAHGRRVEFRHALGAYLDLTSLEMAGSAAPAEALPTAARVGASWPFLLIRDTLYRAARGGRSPWVALSDLGSRIGVPELRDLGGMIELVAHDGARVRSTLAARAQTMRRRELADLQGNAGKADQSMRLAQILVAFGFIIFIGYPAFAVILNS</sequence>
<protein>
    <recommendedName>
        <fullName evidence="4">Type II secretion system protein</fullName>
    </recommendedName>
</protein>